<evidence type="ECO:0000313" key="7">
    <source>
        <dbReference type="Proteomes" id="UP000886595"/>
    </source>
</evidence>
<proteinExistence type="predicted"/>
<dbReference type="OrthoDB" id="1689663at2759"/>
<dbReference type="GO" id="GO:0006096">
    <property type="term" value="P:glycolytic process"/>
    <property type="evidence" value="ECO:0007669"/>
    <property type="project" value="UniProtKB-KW"/>
</dbReference>
<dbReference type="Proteomes" id="UP000886595">
    <property type="component" value="Unassembled WGS sequence"/>
</dbReference>
<reference evidence="6 7" key="1">
    <citation type="submission" date="2020-02" db="EMBL/GenBank/DDBJ databases">
        <authorList>
            <person name="Ma Q."/>
            <person name="Huang Y."/>
            <person name="Song X."/>
            <person name="Pei D."/>
        </authorList>
    </citation>
    <scope>NUCLEOTIDE SEQUENCE [LARGE SCALE GENOMIC DNA]</scope>
    <source>
        <strain evidence="6">Sxm20200214</strain>
        <tissue evidence="6">Leaf</tissue>
    </source>
</reference>
<protein>
    <recommendedName>
        <fullName evidence="3">hexokinase</fullName>
        <ecNumber evidence="3">2.7.1.1</ecNumber>
    </recommendedName>
</protein>
<comment type="pathway">
    <text evidence="1">Carbohydrate degradation.</text>
</comment>
<dbReference type="SUPFAM" id="SSF53067">
    <property type="entry name" value="Actin-like ATPase domain"/>
    <property type="match status" value="1"/>
</dbReference>
<dbReference type="GO" id="GO:0008909">
    <property type="term" value="F:isochorismate synthase activity"/>
    <property type="evidence" value="ECO:0007669"/>
    <property type="project" value="InterPro"/>
</dbReference>
<dbReference type="InterPro" id="IPR043129">
    <property type="entry name" value="ATPase_NBD"/>
</dbReference>
<evidence type="ECO:0000256" key="3">
    <source>
        <dbReference type="ARBA" id="ARBA00012324"/>
    </source>
</evidence>
<name>A0A8X7U5X2_BRACI</name>
<sequence length="296" mass="33485">MRHETENGNGRGSSDRDLVSVAGIGSAVFFRDLDCFSHDDWTSIRRFLSSSSPLIRAYGGMRFDPNGKISVEMGTIRRRLAWLICKWLIHAQVEFNEFGGSSMLAATLAWDDELSWTLENAIEALLETMLQVNAFELRRESLGVSVLSKNHVPTKRAYYPADEKALEMIKQKSSSIRVLIKWTKGFEISEMVNDTVGALSLGYYHDPDTVVLVVNMEWGNFSSSHLPRTSYDIDLDAESPNPNDMGFEKMIAAMYLGDIVRRVILRMSQESDIFGPSSSLLSEPYTWLYTYVYTSI</sequence>
<keyword evidence="4" id="KW-0324">Glycolysis</keyword>
<evidence type="ECO:0000313" key="6">
    <source>
        <dbReference type="EMBL" id="KAG2265546.1"/>
    </source>
</evidence>
<dbReference type="AlphaFoldDB" id="A0A8X7U5X2"/>
<evidence type="ECO:0000259" key="5">
    <source>
        <dbReference type="Pfam" id="PF03727"/>
    </source>
</evidence>
<dbReference type="GO" id="GO:0005536">
    <property type="term" value="F:D-glucose binding"/>
    <property type="evidence" value="ECO:0007669"/>
    <property type="project" value="InterPro"/>
</dbReference>
<gene>
    <name evidence="6" type="ORF">Bca52824_072625</name>
</gene>
<dbReference type="GO" id="GO:0004396">
    <property type="term" value="F:hexokinase activity"/>
    <property type="evidence" value="ECO:0007669"/>
    <property type="project" value="UniProtKB-EC"/>
</dbReference>
<organism evidence="6 7">
    <name type="scientific">Brassica carinata</name>
    <name type="common">Ethiopian mustard</name>
    <name type="synonym">Abyssinian cabbage</name>
    <dbReference type="NCBI Taxonomy" id="52824"/>
    <lineage>
        <taxon>Eukaryota</taxon>
        <taxon>Viridiplantae</taxon>
        <taxon>Streptophyta</taxon>
        <taxon>Embryophyta</taxon>
        <taxon>Tracheophyta</taxon>
        <taxon>Spermatophyta</taxon>
        <taxon>Magnoliopsida</taxon>
        <taxon>eudicotyledons</taxon>
        <taxon>Gunneridae</taxon>
        <taxon>Pentapetalae</taxon>
        <taxon>rosids</taxon>
        <taxon>malvids</taxon>
        <taxon>Brassicales</taxon>
        <taxon>Brassicaceae</taxon>
        <taxon>Brassiceae</taxon>
        <taxon>Brassica</taxon>
    </lineage>
</organism>
<accession>A0A8X7U5X2</accession>
<dbReference type="GO" id="GO:0009536">
    <property type="term" value="C:plastid"/>
    <property type="evidence" value="ECO:0007669"/>
    <property type="project" value="TreeGrafter"/>
</dbReference>
<comment type="caution">
    <text evidence="6">The sequence shown here is derived from an EMBL/GenBank/DDBJ whole genome shotgun (WGS) entry which is preliminary data.</text>
</comment>
<dbReference type="EMBL" id="JAAMPC010000014">
    <property type="protein sequence ID" value="KAG2265546.1"/>
    <property type="molecule type" value="Genomic_DNA"/>
</dbReference>
<dbReference type="PANTHER" id="PTHR47253:SF8">
    <property type="entry name" value="ISOCHORISMATE SYNTHASE 1, CHLOROPLASTIC"/>
    <property type="match status" value="1"/>
</dbReference>
<dbReference type="EC" id="2.7.1.1" evidence="3"/>
<dbReference type="InterPro" id="IPR005801">
    <property type="entry name" value="ADC_synthase"/>
</dbReference>
<dbReference type="Pfam" id="PF03727">
    <property type="entry name" value="Hexokinase_2"/>
    <property type="match status" value="1"/>
</dbReference>
<feature type="domain" description="Hexokinase C-terminal" evidence="5">
    <location>
        <begin position="207"/>
        <end position="287"/>
    </location>
</feature>
<evidence type="ECO:0000256" key="1">
    <source>
        <dbReference type="ARBA" id="ARBA00004921"/>
    </source>
</evidence>
<dbReference type="GO" id="GO:0005524">
    <property type="term" value="F:ATP binding"/>
    <property type="evidence" value="ECO:0007669"/>
    <property type="project" value="InterPro"/>
</dbReference>
<evidence type="ECO:0000256" key="4">
    <source>
        <dbReference type="ARBA" id="ARBA00023152"/>
    </source>
</evidence>
<dbReference type="PANTHER" id="PTHR47253">
    <property type="match status" value="1"/>
</dbReference>
<dbReference type="GO" id="GO:0001678">
    <property type="term" value="P:intracellular glucose homeostasis"/>
    <property type="evidence" value="ECO:0007669"/>
    <property type="project" value="InterPro"/>
</dbReference>
<dbReference type="InterPro" id="IPR022673">
    <property type="entry name" value="Hexokinase_C"/>
</dbReference>
<keyword evidence="7" id="KW-1185">Reference proteome</keyword>
<dbReference type="Gene3D" id="3.40.367.20">
    <property type="match status" value="1"/>
</dbReference>
<dbReference type="Gene3D" id="3.60.120.10">
    <property type="entry name" value="Anthranilate synthase"/>
    <property type="match status" value="1"/>
</dbReference>
<evidence type="ECO:0000256" key="2">
    <source>
        <dbReference type="ARBA" id="ARBA00005028"/>
    </source>
</evidence>
<dbReference type="InterPro" id="IPR044250">
    <property type="entry name" value="MenF-like"/>
</dbReference>
<dbReference type="GO" id="GO:0042372">
    <property type="term" value="P:phylloquinone biosynthetic process"/>
    <property type="evidence" value="ECO:0007669"/>
    <property type="project" value="TreeGrafter"/>
</dbReference>
<dbReference type="PROSITE" id="PS51748">
    <property type="entry name" value="HEXOKINASE_2"/>
    <property type="match status" value="1"/>
</dbReference>
<dbReference type="InterPro" id="IPR001312">
    <property type="entry name" value="Hexokinase"/>
</dbReference>
<comment type="pathway">
    <text evidence="2">Carbohydrate metabolism; hexose metabolism.</text>
</comment>